<dbReference type="RefSeq" id="WP_092235808.1">
    <property type="nucleotide sequence ID" value="NZ_FNLL01000009.1"/>
</dbReference>
<evidence type="ECO:0000256" key="1">
    <source>
        <dbReference type="ARBA" id="ARBA00004651"/>
    </source>
</evidence>
<keyword evidence="11" id="KW-1185">Reference proteome</keyword>
<organism evidence="10 11">
    <name type="scientific">Desulfobacula phenolica</name>
    <dbReference type="NCBI Taxonomy" id="90732"/>
    <lineage>
        <taxon>Bacteria</taxon>
        <taxon>Pseudomonadati</taxon>
        <taxon>Thermodesulfobacteriota</taxon>
        <taxon>Desulfobacteria</taxon>
        <taxon>Desulfobacterales</taxon>
        <taxon>Desulfobacteraceae</taxon>
        <taxon>Desulfobacula</taxon>
    </lineage>
</organism>
<feature type="transmembrane region" description="Helical" evidence="7">
    <location>
        <begin position="21"/>
        <end position="41"/>
    </location>
</feature>
<evidence type="ECO:0000256" key="4">
    <source>
        <dbReference type="ARBA" id="ARBA00022989"/>
    </source>
</evidence>
<feature type="transmembrane region" description="Helical" evidence="7">
    <location>
        <begin position="369"/>
        <end position="388"/>
    </location>
</feature>
<dbReference type="InterPro" id="IPR003838">
    <property type="entry name" value="ABC3_permease_C"/>
</dbReference>
<dbReference type="EMBL" id="FNLL01000009">
    <property type="protein sequence ID" value="SDU46104.1"/>
    <property type="molecule type" value="Genomic_DNA"/>
</dbReference>
<sequence length="405" mass="43423">MKLRQFVIVAFRSIARNRMRSLLTMLGIIIGLASVIALVALGKGSQADIESEISSLGTNLIMVKPGSTKTHGVRGGAGTRSCLTMDDVTTLSKSNENIQYVSPVIRVPSQIIAGNANWNSVIEGVDITYPMIRNYEVVQGSFFSQRDIKVKAKVAVLGQTIVDELFFGQNPVGLCIRIGNIPFKVIGVLAEKGQSSMGNDQDDIVFVPFTTALYRMSDGKTVHDIMASSISESAMDKAKAEITSILRKNHRIATGNDNDFEIRDQAEIVSMATQVTSTLTMLLSAVACVSLLVGGIGIMNIMLVSVTERTREIGILIAVGARSFDILIQFLIEAVILSLSGGIIGVLTGIGIAFGLGKIMGTQVIVEPSMIIISVGFTAAVGIFFGYYPAKKASAFNPIEAMRYE</sequence>
<evidence type="ECO:0000256" key="6">
    <source>
        <dbReference type="ARBA" id="ARBA00038076"/>
    </source>
</evidence>
<accession>A0A1H2IPN1</accession>
<dbReference type="Proteomes" id="UP000199608">
    <property type="component" value="Unassembled WGS sequence"/>
</dbReference>
<evidence type="ECO:0000256" key="2">
    <source>
        <dbReference type="ARBA" id="ARBA00022475"/>
    </source>
</evidence>
<dbReference type="Pfam" id="PF02687">
    <property type="entry name" value="FtsX"/>
    <property type="match status" value="1"/>
</dbReference>
<dbReference type="AlphaFoldDB" id="A0A1H2IPN1"/>
<evidence type="ECO:0000313" key="10">
    <source>
        <dbReference type="EMBL" id="SDU46104.1"/>
    </source>
</evidence>
<gene>
    <name evidence="10" type="ORF">SAMN04487931_10971</name>
</gene>
<comment type="similarity">
    <text evidence="6">Belongs to the ABC-4 integral membrane protein family.</text>
</comment>
<feature type="transmembrane region" description="Helical" evidence="7">
    <location>
        <begin position="338"/>
        <end position="357"/>
    </location>
</feature>
<evidence type="ECO:0000256" key="7">
    <source>
        <dbReference type="SAM" id="Phobius"/>
    </source>
</evidence>
<feature type="domain" description="ABC3 transporter permease C-terminal" evidence="8">
    <location>
        <begin position="285"/>
        <end position="398"/>
    </location>
</feature>
<evidence type="ECO:0000313" key="11">
    <source>
        <dbReference type="Proteomes" id="UP000199608"/>
    </source>
</evidence>
<comment type="subcellular location">
    <subcellularLocation>
        <location evidence="1">Cell membrane</location>
        <topology evidence="1">Multi-pass membrane protein</topology>
    </subcellularLocation>
</comment>
<dbReference type="InterPro" id="IPR025857">
    <property type="entry name" value="MacB_PCD"/>
</dbReference>
<feature type="domain" description="MacB-like periplasmic core" evidence="9">
    <location>
        <begin position="21"/>
        <end position="244"/>
    </location>
</feature>
<evidence type="ECO:0000256" key="5">
    <source>
        <dbReference type="ARBA" id="ARBA00023136"/>
    </source>
</evidence>
<evidence type="ECO:0000256" key="3">
    <source>
        <dbReference type="ARBA" id="ARBA00022692"/>
    </source>
</evidence>
<evidence type="ECO:0000259" key="8">
    <source>
        <dbReference type="Pfam" id="PF02687"/>
    </source>
</evidence>
<reference evidence="11" key="1">
    <citation type="submission" date="2016-10" db="EMBL/GenBank/DDBJ databases">
        <authorList>
            <person name="Varghese N."/>
            <person name="Submissions S."/>
        </authorList>
    </citation>
    <scope>NUCLEOTIDE SEQUENCE [LARGE SCALE GENOMIC DNA]</scope>
    <source>
        <strain evidence="11">DSM 3384</strain>
    </source>
</reference>
<keyword evidence="2" id="KW-1003">Cell membrane</keyword>
<proteinExistence type="inferred from homology"/>
<dbReference type="PANTHER" id="PTHR30572">
    <property type="entry name" value="MEMBRANE COMPONENT OF TRANSPORTER-RELATED"/>
    <property type="match status" value="1"/>
</dbReference>
<dbReference type="GO" id="GO:0005886">
    <property type="term" value="C:plasma membrane"/>
    <property type="evidence" value="ECO:0007669"/>
    <property type="project" value="UniProtKB-SubCell"/>
</dbReference>
<dbReference type="InterPro" id="IPR050250">
    <property type="entry name" value="Macrolide_Exporter_MacB"/>
</dbReference>
<keyword evidence="4 7" id="KW-1133">Transmembrane helix</keyword>
<feature type="transmembrane region" description="Helical" evidence="7">
    <location>
        <begin position="279"/>
        <end position="301"/>
    </location>
</feature>
<keyword evidence="3 7" id="KW-0812">Transmembrane</keyword>
<name>A0A1H2IPN1_9BACT</name>
<evidence type="ECO:0000259" key="9">
    <source>
        <dbReference type="Pfam" id="PF12704"/>
    </source>
</evidence>
<dbReference type="PANTHER" id="PTHR30572:SF4">
    <property type="entry name" value="ABC TRANSPORTER PERMEASE YTRF"/>
    <property type="match status" value="1"/>
</dbReference>
<dbReference type="GO" id="GO:0022857">
    <property type="term" value="F:transmembrane transporter activity"/>
    <property type="evidence" value="ECO:0007669"/>
    <property type="project" value="TreeGrafter"/>
</dbReference>
<dbReference type="Pfam" id="PF12704">
    <property type="entry name" value="MacB_PCD"/>
    <property type="match status" value="1"/>
</dbReference>
<keyword evidence="5 7" id="KW-0472">Membrane</keyword>
<protein>
    <submittedName>
        <fullName evidence="10">Putative ABC transport system permease protein</fullName>
    </submittedName>
</protein>